<evidence type="ECO:0000313" key="3">
    <source>
        <dbReference type="Proteomes" id="UP000011116"/>
    </source>
</evidence>
<dbReference type="CDD" id="cd06222">
    <property type="entry name" value="RNase_H_like"/>
    <property type="match status" value="1"/>
</dbReference>
<dbReference type="InterPro" id="IPR012337">
    <property type="entry name" value="RNaseH-like_sf"/>
</dbReference>
<dbReference type="InterPro" id="IPR044730">
    <property type="entry name" value="RNase_H-like_dom_plant"/>
</dbReference>
<keyword evidence="3" id="KW-1185">Reference proteome</keyword>
<dbReference type="AlphaFoldDB" id="A0A8I6Z078"/>
<reference evidence="2" key="2">
    <citation type="submission" date="2020-10" db="EMBL/GenBank/DDBJ databases">
        <authorList>
            <person name="Scholz U."/>
            <person name="Mascher M."/>
            <person name="Fiebig A."/>
        </authorList>
    </citation>
    <scope>NUCLEOTIDE SEQUENCE [LARGE SCALE GENOMIC DNA]</scope>
    <source>
        <strain evidence="2">cv. Morex</strain>
    </source>
</reference>
<dbReference type="EnsemblPlants" id="HORVU.MOREX.r3.7HG0640000.1">
    <property type="protein sequence ID" value="HORVU.MOREX.r3.7HG0640000.1.CDS1"/>
    <property type="gene ID" value="HORVU.MOREX.r3.7HG0640000"/>
</dbReference>
<dbReference type="Gramene" id="HORVU.MOREX.r3.7HG0640000.1">
    <property type="protein sequence ID" value="HORVU.MOREX.r3.7HG0640000.1.CDS1"/>
    <property type="gene ID" value="HORVU.MOREX.r3.7HG0640000"/>
</dbReference>
<dbReference type="GO" id="GO:0003676">
    <property type="term" value="F:nucleic acid binding"/>
    <property type="evidence" value="ECO:0007669"/>
    <property type="project" value="InterPro"/>
</dbReference>
<proteinExistence type="predicted"/>
<dbReference type="PANTHER" id="PTHR47074:SF11">
    <property type="entry name" value="REVERSE TRANSCRIPTASE-LIKE PROTEIN"/>
    <property type="match status" value="1"/>
</dbReference>
<dbReference type="SUPFAM" id="SSF53098">
    <property type="entry name" value="Ribonuclease H-like"/>
    <property type="match status" value="1"/>
</dbReference>
<dbReference type="Proteomes" id="UP000011116">
    <property type="component" value="Chromosome 7H"/>
</dbReference>
<reference evidence="3" key="1">
    <citation type="journal article" date="2012" name="Nature">
        <title>A physical, genetic and functional sequence assembly of the barley genome.</title>
        <authorList>
            <consortium name="The International Barley Genome Sequencing Consortium"/>
            <person name="Mayer K.F."/>
            <person name="Waugh R."/>
            <person name="Brown J.W."/>
            <person name="Schulman A."/>
            <person name="Langridge P."/>
            <person name="Platzer M."/>
            <person name="Fincher G.B."/>
            <person name="Muehlbauer G.J."/>
            <person name="Sato K."/>
            <person name="Close T.J."/>
            <person name="Wise R.P."/>
            <person name="Stein N."/>
        </authorList>
    </citation>
    <scope>NUCLEOTIDE SEQUENCE [LARGE SCALE GENOMIC DNA]</scope>
    <source>
        <strain evidence="3">cv. Morex</strain>
    </source>
</reference>
<evidence type="ECO:0000313" key="2">
    <source>
        <dbReference type="EnsemblPlants" id="HORVU.MOREX.r3.7HG0640000.1.CDS1"/>
    </source>
</evidence>
<accession>A0A8I6Z078</accession>
<evidence type="ECO:0000259" key="1">
    <source>
        <dbReference type="Pfam" id="PF13456"/>
    </source>
</evidence>
<organism evidence="2 3">
    <name type="scientific">Hordeum vulgare subsp. vulgare</name>
    <name type="common">Domesticated barley</name>
    <dbReference type="NCBI Taxonomy" id="112509"/>
    <lineage>
        <taxon>Eukaryota</taxon>
        <taxon>Viridiplantae</taxon>
        <taxon>Streptophyta</taxon>
        <taxon>Embryophyta</taxon>
        <taxon>Tracheophyta</taxon>
        <taxon>Spermatophyta</taxon>
        <taxon>Magnoliopsida</taxon>
        <taxon>Liliopsida</taxon>
        <taxon>Poales</taxon>
        <taxon>Poaceae</taxon>
        <taxon>BOP clade</taxon>
        <taxon>Pooideae</taxon>
        <taxon>Triticodae</taxon>
        <taxon>Triticeae</taxon>
        <taxon>Hordeinae</taxon>
        <taxon>Hordeum</taxon>
    </lineage>
</organism>
<name>A0A8I6Z078_HORVV</name>
<dbReference type="Gene3D" id="3.30.420.10">
    <property type="entry name" value="Ribonuclease H-like superfamily/Ribonuclease H"/>
    <property type="match status" value="1"/>
</dbReference>
<reference evidence="2" key="3">
    <citation type="submission" date="2022-01" db="UniProtKB">
        <authorList>
            <consortium name="EnsemblPlants"/>
        </authorList>
    </citation>
    <scope>IDENTIFICATION</scope>
    <source>
        <strain evidence="2">subsp. vulgare</strain>
    </source>
</reference>
<dbReference type="PANTHER" id="PTHR47074">
    <property type="entry name" value="BNAC02G40300D PROTEIN"/>
    <property type="match status" value="1"/>
</dbReference>
<dbReference type="SMR" id="A0A8I6Z078"/>
<protein>
    <recommendedName>
        <fullName evidence="1">RNase H type-1 domain-containing protein</fullName>
    </recommendedName>
</protein>
<dbReference type="GO" id="GO:0004523">
    <property type="term" value="F:RNA-DNA hybrid ribonuclease activity"/>
    <property type="evidence" value="ECO:0007669"/>
    <property type="project" value="InterPro"/>
</dbReference>
<feature type="domain" description="RNase H type-1" evidence="1">
    <location>
        <begin position="1"/>
        <end position="84"/>
    </location>
</feature>
<dbReference type="InterPro" id="IPR052929">
    <property type="entry name" value="RNase_H-like_EbsB-rel"/>
</dbReference>
<dbReference type="InterPro" id="IPR036397">
    <property type="entry name" value="RNaseH_sf"/>
</dbReference>
<dbReference type="Pfam" id="PF13456">
    <property type="entry name" value="RVT_3"/>
    <property type="match status" value="1"/>
</dbReference>
<sequence>MSPLHSEAVSCLKGLQTAQELGMISVIVETDSMMILHAIQGSEQDKAALGVIFREIKIFARLNFATFQIVHCPRGGNRLADTLAVVGARMAPASSVIWLDGAPDLVQDLITSDAAGSVV</sequence>
<dbReference type="InterPro" id="IPR002156">
    <property type="entry name" value="RNaseH_domain"/>
</dbReference>